<keyword evidence="3" id="KW-0964">Secreted</keyword>
<organism evidence="6 7">
    <name type="scientific">Corvus moneduloides</name>
    <name type="common">New Caledonian crow</name>
    <dbReference type="NCBI Taxonomy" id="1196302"/>
    <lineage>
        <taxon>Eukaryota</taxon>
        <taxon>Metazoa</taxon>
        <taxon>Chordata</taxon>
        <taxon>Craniata</taxon>
        <taxon>Vertebrata</taxon>
        <taxon>Euteleostomi</taxon>
        <taxon>Archelosauria</taxon>
        <taxon>Archosauria</taxon>
        <taxon>Dinosauria</taxon>
        <taxon>Saurischia</taxon>
        <taxon>Theropoda</taxon>
        <taxon>Coelurosauria</taxon>
        <taxon>Aves</taxon>
        <taxon>Neognathae</taxon>
        <taxon>Neoaves</taxon>
        <taxon>Telluraves</taxon>
        <taxon>Australaves</taxon>
        <taxon>Passeriformes</taxon>
        <taxon>Corvoidea</taxon>
        <taxon>Corvidae</taxon>
        <taxon>Corvus</taxon>
    </lineage>
</organism>
<evidence type="ECO:0000256" key="3">
    <source>
        <dbReference type="ARBA" id="ARBA00022525"/>
    </source>
</evidence>
<dbReference type="InterPro" id="IPR001415">
    <property type="entry name" value="PTH/PTH-rel"/>
</dbReference>
<reference evidence="6" key="3">
    <citation type="submission" date="2025-09" db="UniProtKB">
        <authorList>
            <consortium name="Ensembl"/>
        </authorList>
    </citation>
    <scope>IDENTIFICATION</scope>
</reference>
<dbReference type="Ensembl" id="ENSCMUT00000031658.1">
    <property type="protein sequence ID" value="ENSCMUP00000030914.1"/>
    <property type="gene ID" value="ENSCMUG00000018085.1"/>
</dbReference>
<dbReference type="GO" id="GO:0030282">
    <property type="term" value="P:bone mineralization"/>
    <property type="evidence" value="ECO:0007669"/>
    <property type="project" value="InterPro"/>
</dbReference>
<comment type="subcellular location">
    <subcellularLocation>
        <location evidence="1">Secreted</location>
    </subcellularLocation>
</comment>
<dbReference type="InterPro" id="IPR003626">
    <property type="entry name" value="PTH-rel"/>
</dbReference>
<name>A0A8U7NT81_CORMO</name>
<dbReference type="SMART" id="SM00087">
    <property type="entry name" value="PTH"/>
    <property type="match status" value="1"/>
</dbReference>
<dbReference type="GO" id="GO:0005179">
    <property type="term" value="F:hormone activity"/>
    <property type="evidence" value="ECO:0007669"/>
    <property type="project" value="UniProtKB-KW"/>
</dbReference>
<evidence type="ECO:0000256" key="2">
    <source>
        <dbReference type="ARBA" id="ARBA00006307"/>
    </source>
</evidence>
<reference evidence="6" key="2">
    <citation type="submission" date="2025-08" db="UniProtKB">
        <authorList>
            <consortium name="Ensembl"/>
        </authorList>
    </citation>
    <scope>IDENTIFICATION</scope>
</reference>
<evidence type="ECO:0000256" key="5">
    <source>
        <dbReference type="ARBA" id="ARBA00022702"/>
    </source>
</evidence>
<comment type="similarity">
    <text evidence="2">Belongs to the parathyroid hormone family.</text>
</comment>
<dbReference type="GO" id="GO:0005576">
    <property type="term" value="C:extracellular region"/>
    <property type="evidence" value="ECO:0007669"/>
    <property type="project" value="UniProtKB-SubCell"/>
</dbReference>
<keyword evidence="5" id="KW-0372">Hormone</keyword>
<protein>
    <submittedName>
        <fullName evidence="6">Uncharacterized protein</fullName>
    </submittedName>
</protein>
<reference evidence="7" key="1">
    <citation type="submission" date="2019-10" db="EMBL/GenBank/DDBJ databases">
        <title>Corvus moneduloides (New Caledonian crow) genome, bCorMon1, primary haplotype.</title>
        <authorList>
            <person name="Rutz C."/>
            <person name="Fungtammasan C."/>
            <person name="Mountcastle J."/>
            <person name="Formenti G."/>
            <person name="Chow W."/>
            <person name="Howe K."/>
            <person name="Steele M.P."/>
            <person name="Fernandes J."/>
            <person name="Gilbert M.T.P."/>
            <person name="Fedrigo O."/>
            <person name="Jarvis E.D."/>
            <person name="Gemmell N."/>
        </authorList>
    </citation>
    <scope>NUCLEOTIDE SEQUENCE [LARGE SCALE GENOMIC DNA]</scope>
</reference>
<dbReference type="AlphaFoldDB" id="A0A8U7NT81"/>
<keyword evidence="7" id="KW-1185">Reference proteome</keyword>
<dbReference type="PANTHER" id="PTHR17223:SF0">
    <property type="entry name" value="PARATHYROID HORMONE-RELATED PROTEIN"/>
    <property type="match status" value="1"/>
</dbReference>
<accession>A0A8U7NT81</accession>
<evidence type="ECO:0000256" key="4">
    <source>
        <dbReference type="ARBA" id="ARBA00022685"/>
    </source>
</evidence>
<dbReference type="Pfam" id="PF01279">
    <property type="entry name" value="Parathyroid"/>
    <property type="match status" value="1"/>
</dbReference>
<evidence type="ECO:0000256" key="1">
    <source>
        <dbReference type="ARBA" id="ARBA00004613"/>
    </source>
</evidence>
<evidence type="ECO:0000313" key="7">
    <source>
        <dbReference type="Proteomes" id="UP000694553"/>
    </source>
</evidence>
<dbReference type="Proteomes" id="UP000694553">
    <property type="component" value="Unassembled WGS sequence"/>
</dbReference>
<evidence type="ECO:0000313" key="6">
    <source>
        <dbReference type="Ensembl" id="ENSCMUP00000030914.1"/>
    </source>
</evidence>
<sequence length="159" mass="18326">MYHISVVTFKRSIANHRRMFPIRSKSAVGHQLMHDKGRAFQGQKRLMWLHHALGAVHTASSRDIPLPNARWDVQRSQDPPNFNSIDRGEASSRMKQLLELTEAQGFLPLKQLDGKIPKGNWNPHAFCSTLHFLSSSHPCFLRYHWVLLFTFDNKLTVSV</sequence>
<proteinExistence type="inferred from homology"/>
<dbReference type="PANTHER" id="PTHR17223">
    <property type="entry name" value="PARATHYROID HORMONE-RELATED"/>
    <property type="match status" value="1"/>
</dbReference>
<keyword evidence="4" id="KW-0165">Cleavage on pair of basic residues</keyword>